<dbReference type="Pfam" id="PF00067">
    <property type="entry name" value="p450"/>
    <property type="match status" value="1"/>
</dbReference>
<comment type="caution">
    <text evidence="3">The sequence shown here is derived from an EMBL/GenBank/DDBJ whole genome shotgun (WGS) entry which is preliminary data.</text>
</comment>
<feature type="region of interest" description="Disordered" evidence="2">
    <location>
        <begin position="1"/>
        <end position="46"/>
    </location>
</feature>
<gene>
    <name evidence="3" type="ORF">Q8A49_27895</name>
</gene>
<protein>
    <submittedName>
        <fullName evidence="3">Cytochrome P450</fullName>
    </submittedName>
</protein>
<evidence type="ECO:0000256" key="2">
    <source>
        <dbReference type="SAM" id="MobiDB-lite"/>
    </source>
</evidence>
<accession>A0ABU7L0D0</accession>
<proteinExistence type="inferred from homology"/>
<dbReference type="SUPFAM" id="SSF48264">
    <property type="entry name" value="Cytochrome P450"/>
    <property type="match status" value="1"/>
</dbReference>
<dbReference type="InterPro" id="IPR036396">
    <property type="entry name" value="Cyt_P450_sf"/>
</dbReference>
<evidence type="ECO:0000313" key="4">
    <source>
        <dbReference type="Proteomes" id="UP001348641"/>
    </source>
</evidence>
<dbReference type="Proteomes" id="UP001348641">
    <property type="component" value="Unassembled WGS sequence"/>
</dbReference>
<dbReference type="PANTHER" id="PTHR24305:SF166">
    <property type="entry name" value="CYTOCHROME P450 12A4, MITOCHONDRIAL-RELATED"/>
    <property type="match status" value="1"/>
</dbReference>
<comment type="similarity">
    <text evidence="1">Belongs to the cytochrome P450 family.</text>
</comment>
<dbReference type="PANTHER" id="PTHR24305">
    <property type="entry name" value="CYTOCHROME P450"/>
    <property type="match status" value="1"/>
</dbReference>
<dbReference type="RefSeq" id="WP_330161180.1">
    <property type="nucleotide sequence ID" value="NZ_BAAAJA010000017.1"/>
</dbReference>
<sequence length="493" mass="52367">MTSTGGRAGAHTAGRDGKGPDHSKGRGAGGRGASGDTEPGATGTPRALAGEAKGAVEAELGGPDAAETARVLSKVLLPTLARGVLVRRPLMESLVSALEADQGIVSTLRDLRERHGDGPLPLRLAGRDAALVLAADDVRTLLEGTPDPFSSGGREKRGALSHFEPHAVLVSEPEERPHRRASNEQALATGRVLHPDGDAVAAQADEEARALLAALGNDGVLDWNRFSASFDALARRVVFGASAAGDVRTTELLRRLRARGNWSYAVPVHRKVRAEFLDRVGRAVDRAEPGSLAAGLSREAGSHPEDQAAHWLFAFDAAAIAAFRSLALLTSYSPGAHAAREEIQETEGLDLPLLRATVLESVRLWPTTLAVLRESNRETVWGDRVFPAGTAFVVMSAYFHRDSSRLPYADEFAPEVWIDGRAEEDPGILPFSYGPAGCAGREVVPLTLSLFLRSLVRDRDLTRVDARGPLPASGLPASLNHFALRFTLPGRGA</sequence>
<dbReference type="InterPro" id="IPR001128">
    <property type="entry name" value="Cyt_P450"/>
</dbReference>
<dbReference type="Gene3D" id="1.10.630.10">
    <property type="entry name" value="Cytochrome P450"/>
    <property type="match status" value="1"/>
</dbReference>
<feature type="compositionally biased region" description="Low complexity" evidence="2">
    <location>
        <begin position="1"/>
        <end position="12"/>
    </location>
</feature>
<dbReference type="InterPro" id="IPR050121">
    <property type="entry name" value="Cytochrome_P450_monoxygenase"/>
</dbReference>
<evidence type="ECO:0000313" key="3">
    <source>
        <dbReference type="EMBL" id="MEE2054327.1"/>
    </source>
</evidence>
<feature type="compositionally biased region" description="Basic and acidic residues" evidence="2">
    <location>
        <begin position="13"/>
        <end position="24"/>
    </location>
</feature>
<evidence type="ECO:0000256" key="1">
    <source>
        <dbReference type="ARBA" id="ARBA00010617"/>
    </source>
</evidence>
<organism evidence="3 4">
    <name type="scientific">Nocardiopsis tropica</name>
    <dbReference type="NCBI Taxonomy" id="109330"/>
    <lineage>
        <taxon>Bacteria</taxon>
        <taxon>Bacillati</taxon>
        <taxon>Actinomycetota</taxon>
        <taxon>Actinomycetes</taxon>
        <taxon>Streptosporangiales</taxon>
        <taxon>Nocardiopsidaceae</taxon>
        <taxon>Nocardiopsis</taxon>
    </lineage>
</organism>
<dbReference type="EMBL" id="JAUUCC010000106">
    <property type="protein sequence ID" value="MEE2054327.1"/>
    <property type="molecule type" value="Genomic_DNA"/>
</dbReference>
<reference evidence="3 4" key="1">
    <citation type="submission" date="2023-07" db="EMBL/GenBank/DDBJ databases">
        <authorList>
            <person name="Girao M."/>
            <person name="Carvalho M.F."/>
        </authorList>
    </citation>
    <scope>NUCLEOTIDE SEQUENCE [LARGE SCALE GENOMIC DNA]</scope>
    <source>
        <strain evidence="3 4">66/93</strain>
    </source>
</reference>
<name>A0ABU7L0D0_9ACTN</name>